<dbReference type="PANTHER" id="PTHR11049:SF24">
    <property type="entry name" value="CYTOSOLIC ACYL COENZYME A THIOESTER HYDROLASE"/>
    <property type="match status" value="1"/>
</dbReference>
<keyword evidence="2" id="KW-0963">Cytoplasm</keyword>
<evidence type="ECO:0000259" key="8">
    <source>
        <dbReference type="PROSITE" id="PS51770"/>
    </source>
</evidence>
<evidence type="ECO:0000313" key="9">
    <source>
        <dbReference type="Proteomes" id="UP000001554"/>
    </source>
</evidence>
<dbReference type="FunFam" id="3.10.129.10:FF:000010">
    <property type="entry name" value="Cytosolic acyl coenzyme A thioester hydrolase"/>
    <property type="match status" value="1"/>
</dbReference>
<feature type="active site" evidence="6">
    <location>
        <position position="270"/>
    </location>
</feature>
<evidence type="ECO:0000256" key="4">
    <source>
        <dbReference type="ARBA" id="ARBA00022801"/>
    </source>
</evidence>
<dbReference type="InterPro" id="IPR040170">
    <property type="entry name" value="Cytosol_ACT"/>
</dbReference>
<dbReference type="GeneID" id="118423242"/>
<dbReference type="InterPro" id="IPR006683">
    <property type="entry name" value="Thioestr_dom"/>
</dbReference>
<dbReference type="RefSeq" id="XP_035687214.1">
    <property type="nucleotide sequence ID" value="XM_035831321.1"/>
</dbReference>
<reference evidence="9" key="1">
    <citation type="journal article" date="2020" name="Nat. Ecol. Evol.">
        <title>Deeply conserved synteny resolves early events in vertebrate evolution.</title>
        <authorList>
            <person name="Simakov O."/>
            <person name="Marletaz F."/>
            <person name="Yue J.X."/>
            <person name="O'Connell B."/>
            <person name="Jenkins J."/>
            <person name="Brandt A."/>
            <person name="Calef R."/>
            <person name="Tung C.H."/>
            <person name="Huang T.K."/>
            <person name="Schmutz J."/>
            <person name="Satoh N."/>
            <person name="Yu J.K."/>
            <person name="Putnam N.H."/>
            <person name="Green R.E."/>
            <person name="Rokhsar D.S."/>
        </authorList>
    </citation>
    <scope>NUCLEOTIDE SEQUENCE [LARGE SCALE GENOMIC DNA]</scope>
    <source>
        <strain evidence="9">S238N-H82</strain>
    </source>
</reference>
<dbReference type="GO" id="GO:0009062">
    <property type="term" value="P:fatty acid catabolic process"/>
    <property type="evidence" value="ECO:0000318"/>
    <property type="project" value="GO_Central"/>
</dbReference>
<keyword evidence="3" id="KW-0677">Repeat</keyword>
<dbReference type="GO" id="GO:0006637">
    <property type="term" value="P:acyl-CoA metabolic process"/>
    <property type="evidence" value="ECO:0000318"/>
    <property type="project" value="GO_Central"/>
</dbReference>
<proteinExistence type="predicted"/>
<dbReference type="GO" id="GO:0005829">
    <property type="term" value="C:cytosol"/>
    <property type="evidence" value="ECO:0000318"/>
    <property type="project" value="GO_Central"/>
</dbReference>
<evidence type="ECO:0000256" key="6">
    <source>
        <dbReference type="PIRSR" id="PIRSR640170-1"/>
    </source>
</evidence>
<protein>
    <submittedName>
        <fullName evidence="10">Cytosolic acyl coenzyme A thioester hydrolase-like isoform X1</fullName>
    </submittedName>
</protein>
<dbReference type="Pfam" id="PF03061">
    <property type="entry name" value="4HBT"/>
    <property type="match status" value="2"/>
</dbReference>
<dbReference type="PROSITE" id="PS51770">
    <property type="entry name" value="HOTDOG_ACOT"/>
    <property type="match status" value="2"/>
</dbReference>
<keyword evidence="9" id="KW-1185">Reference proteome</keyword>
<dbReference type="FunFam" id="3.10.129.10:FF:000009">
    <property type="entry name" value="Cytosolic acyl coenzyme A thioester hydrolase"/>
    <property type="match status" value="1"/>
</dbReference>
<name>A0A9J7N2B8_BRAFL</name>
<feature type="domain" description="HotDog ACOT-type" evidence="8">
    <location>
        <begin position="239"/>
        <end position="353"/>
    </location>
</feature>
<dbReference type="GO" id="GO:0052816">
    <property type="term" value="F:long-chain fatty acyl-CoA hydrolase activity"/>
    <property type="evidence" value="ECO:0000318"/>
    <property type="project" value="GO_Central"/>
</dbReference>
<dbReference type="GO" id="GO:0005737">
    <property type="term" value="C:cytoplasm"/>
    <property type="evidence" value="ECO:0000318"/>
    <property type="project" value="GO_Central"/>
</dbReference>
<feature type="compositionally biased region" description="Basic and acidic residues" evidence="7">
    <location>
        <begin position="365"/>
        <end position="400"/>
    </location>
</feature>
<evidence type="ECO:0000256" key="3">
    <source>
        <dbReference type="ARBA" id="ARBA00022737"/>
    </source>
</evidence>
<organism evidence="9 10">
    <name type="scientific">Branchiostoma floridae</name>
    <name type="common">Florida lancelet</name>
    <name type="synonym">Amphioxus</name>
    <dbReference type="NCBI Taxonomy" id="7739"/>
    <lineage>
        <taxon>Eukaryota</taxon>
        <taxon>Metazoa</taxon>
        <taxon>Chordata</taxon>
        <taxon>Cephalochordata</taxon>
        <taxon>Leptocardii</taxon>
        <taxon>Amphioxiformes</taxon>
        <taxon>Branchiostomatidae</taxon>
        <taxon>Branchiostoma</taxon>
    </lineage>
</organism>
<evidence type="ECO:0000256" key="2">
    <source>
        <dbReference type="ARBA" id="ARBA00022490"/>
    </source>
</evidence>
<feature type="region of interest" description="Disordered" evidence="7">
    <location>
        <begin position="362"/>
        <end position="400"/>
    </location>
</feature>
<reference evidence="10" key="2">
    <citation type="submission" date="2025-08" db="UniProtKB">
        <authorList>
            <consortium name="RefSeq"/>
        </authorList>
    </citation>
    <scope>IDENTIFICATION</scope>
    <source>
        <strain evidence="10">S238N-H82</strain>
        <tissue evidence="10">Testes</tissue>
    </source>
</reference>
<dbReference type="OMA" id="YMSWLID"/>
<evidence type="ECO:0000256" key="1">
    <source>
        <dbReference type="ARBA" id="ARBA00004496"/>
    </source>
</evidence>
<dbReference type="Gene3D" id="3.10.129.10">
    <property type="entry name" value="Hotdog Thioesterase"/>
    <property type="match status" value="2"/>
</dbReference>
<dbReference type="InterPro" id="IPR029069">
    <property type="entry name" value="HotDog_dom_sf"/>
</dbReference>
<dbReference type="SUPFAM" id="SSF54637">
    <property type="entry name" value="Thioesterase/thiol ester dehydrase-isomerase"/>
    <property type="match status" value="2"/>
</dbReference>
<keyword evidence="5" id="KW-0443">Lipid metabolism</keyword>
<sequence length="400" mass="44757">MEAVLSRIFKYSQIFSSSRFILGHHRFVYKKFLGPTTTTTHRLFSTSDRTNRSKMAACSTSPAIVSRIMRPDDANISGNVHGGNILKMIEEAGIIVSARHCNRYAGEEGRDPCAPSLVRIERMDFLQPMHVGEVAQLQADVTFTGPHSLEVQVQVWAENVLKGSKRLTNKATLWYVPVSTVAKTTAEVPPMIYQSEQAREAGQKRYNYQKAHREENDHVVNNVLEHRPMDLEAELHTVRYSQSSLIHLVNPSDTAIHGFATGGCTLKLMDEVAGITAARHARNRVVTASIEATNFHRPVPKGSLMHLMGRITFTSGRTMEIEVAVDLEKMTNGGVTKERAVTSFFTFVSLGADGKPIPIPPLKVTTEDERSRFEEGKGRYERKKAEREAAKKMETQIHQN</sequence>
<dbReference type="OrthoDB" id="331699at2759"/>
<evidence type="ECO:0000313" key="10">
    <source>
        <dbReference type="RefSeq" id="XP_035687214.1"/>
    </source>
</evidence>
<evidence type="ECO:0000256" key="5">
    <source>
        <dbReference type="ARBA" id="ARBA00023098"/>
    </source>
</evidence>
<dbReference type="Proteomes" id="UP000001554">
    <property type="component" value="Chromosome 9"/>
</dbReference>
<dbReference type="AlphaFoldDB" id="A0A9J7N2B8"/>
<gene>
    <name evidence="10" type="primary">LOC118423242</name>
</gene>
<dbReference type="InterPro" id="IPR033120">
    <property type="entry name" value="HOTDOG_ACOT"/>
</dbReference>
<dbReference type="KEGG" id="bfo:118423242"/>
<evidence type="ECO:0000256" key="7">
    <source>
        <dbReference type="SAM" id="MobiDB-lite"/>
    </source>
</evidence>
<dbReference type="CDD" id="cd03442">
    <property type="entry name" value="BFIT_BACH"/>
    <property type="match status" value="2"/>
</dbReference>
<feature type="active site" evidence="6">
    <location>
        <position position="75"/>
    </location>
</feature>
<keyword evidence="4" id="KW-0378">Hydrolase</keyword>
<feature type="domain" description="HotDog ACOT-type" evidence="8">
    <location>
        <begin position="59"/>
        <end position="181"/>
    </location>
</feature>
<accession>A0A9J7N2B8</accession>
<dbReference type="PANTHER" id="PTHR11049">
    <property type="entry name" value="ACYL COENZYME A THIOESTER HYDROLASE"/>
    <property type="match status" value="1"/>
</dbReference>
<comment type="subcellular location">
    <subcellularLocation>
        <location evidence="1">Cytoplasm</location>
    </subcellularLocation>
</comment>